<evidence type="ECO:0000256" key="1">
    <source>
        <dbReference type="SAM" id="SignalP"/>
    </source>
</evidence>
<dbReference type="OrthoDB" id="4018368at2759"/>
<dbReference type="EMBL" id="AOGT01001158">
    <property type="protein sequence ID" value="EMG48327.1"/>
    <property type="molecule type" value="Genomic_DNA"/>
</dbReference>
<dbReference type="eggNOG" id="ENOG502SXWZ">
    <property type="taxonomic scope" value="Eukaryota"/>
</dbReference>
<evidence type="ECO:0000313" key="2">
    <source>
        <dbReference type="EMBL" id="EMG48327.1"/>
    </source>
</evidence>
<dbReference type="AlphaFoldDB" id="M3HLL7"/>
<dbReference type="STRING" id="1245528.M3HLL7"/>
<sequence length="194" mass="20008">MKAFSVLSFASTAFAAISNVQLFASSDDSTIDGQGLTSTHEGAGINYLFLGPNAQTLQYDSDDQTIFTDLQIAGGQTARQSFVVEGGIFQLSVSGTPLTVQIQPDGTVSFPGSDSVFASKNINDPNNFSATQFAVIDHATNETIPFTIVAKLLNNATAPSNETTSVITTFEGAAATNVGYGAVGVAAVLAGLIL</sequence>
<name>M3HLL7_CANMX</name>
<protein>
    <submittedName>
        <fullName evidence="2">Putative cell wall protein, putative</fullName>
    </submittedName>
</protein>
<dbReference type="HOGENOM" id="CLU_083354_0_1_1"/>
<keyword evidence="3" id="KW-1185">Reference proteome</keyword>
<gene>
    <name evidence="2" type="ORF">G210_1118</name>
</gene>
<accession>M3HLL7</accession>
<feature type="signal peptide" evidence="1">
    <location>
        <begin position="1"/>
        <end position="15"/>
    </location>
</feature>
<reference evidence="2 3" key="1">
    <citation type="submission" date="2013-02" db="EMBL/GenBank/DDBJ databases">
        <title>Genome sequence of Candida maltosa Xu316, a potential industrial strain for xylitol and ethanol production.</title>
        <authorList>
            <person name="Yu J."/>
            <person name="Wang Q."/>
            <person name="Geng X."/>
            <person name="Bao W."/>
            <person name="He P."/>
            <person name="Cai J."/>
        </authorList>
    </citation>
    <scope>NUCLEOTIDE SEQUENCE [LARGE SCALE GENOMIC DNA]</scope>
    <source>
        <strain evidence="3">Xu316</strain>
    </source>
</reference>
<organism evidence="2 3">
    <name type="scientific">Candida maltosa (strain Xu316)</name>
    <name type="common">Yeast</name>
    <dbReference type="NCBI Taxonomy" id="1245528"/>
    <lineage>
        <taxon>Eukaryota</taxon>
        <taxon>Fungi</taxon>
        <taxon>Dikarya</taxon>
        <taxon>Ascomycota</taxon>
        <taxon>Saccharomycotina</taxon>
        <taxon>Pichiomycetes</taxon>
        <taxon>Debaryomycetaceae</taxon>
        <taxon>Candida/Lodderomyces clade</taxon>
        <taxon>Candida</taxon>
    </lineage>
</organism>
<proteinExistence type="predicted"/>
<keyword evidence="1" id="KW-0732">Signal</keyword>
<dbReference type="OMA" id="DENNWIY"/>
<dbReference type="Proteomes" id="UP000011777">
    <property type="component" value="Unassembled WGS sequence"/>
</dbReference>
<feature type="chain" id="PRO_5013220709" evidence="1">
    <location>
        <begin position="16"/>
        <end position="194"/>
    </location>
</feature>
<comment type="caution">
    <text evidence="2">The sequence shown here is derived from an EMBL/GenBank/DDBJ whole genome shotgun (WGS) entry which is preliminary data.</text>
</comment>
<evidence type="ECO:0000313" key="3">
    <source>
        <dbReference type="Proteomes" id="UP000011777"/>
    </source>
</evidence>